<gene>
    <name evidence="3" type="ORF">H7U12_14305</name>
</gene>
<feature type="region of interest" description="Disordered" evidence="1">
    <location>
        <begin position="18"/>
        <end position="76"/>
    </location>
</feature>
<dbReference type="Proteomes" id="UP000659698">
    <property type="component" value="Unassembled WGS sequence"/>
</dbReference>
<feature type="compositionally biased region" description="Low complexity" evidence="1">
    <location>
        <begin position="26"/>
        <end position="51"/>
    </location>
</feature>
<evidence type="ECO:0000313" key="3">
    <source>
        <dbReference type="EMBL" id="MBC3540863.1"/>
    </source>
</evidence>
<keyword evidence="4" id="KW-1185">Reference proteome</keyword>
<organism evidence="3 4">
    <name type="scientific">Rufibacter sediminis</name>
    <dbReference type="NCBI Taxonomy" id="2762756"/>
    <lineage>
        <taxon>Bacteria</taxon>
        <taxon>Pseudomonadati</taxon>
        <taxon>Bacteroidota</taxon>
        <taxon>Cytophagia</taxon>
        <taxon>Cytophagales</taxon>
        <taxon>Hymenobacteraceae</taxon>
        <taxon>Rufibacter</taxon>
    </lineage>
</organism>
<comment type="caution">
    <text evidence="3">The sequence shown here is derived from an EMBL/GenBank/DDBJ whole genome shotgun (WGS) entry which is preliminary data.</text>
</comment>
<evidence type="ECO:0000256" key="2">
    <source>
        <dbReference type="SAM" id="SignalP"/>
    </source>
</evidence>
<accession>A0ABR6VVL7</accession>
<dbReference type="PROSITE" id="PS51257">
    <property type="entry name" value="PROKAR_LIPOPROTEIN"/>
    <property type="match status" value="1"/>
</dbReference>
<dbReference type="RefSeq" id="WP_186639141.1">
    <property type="nucleotide sequence ID" value="NZ_JACOAF010000031.1"/>
</dbReference>
<feature type="signal peptide" evidence="2">
    <location>
        <begin position="1"/>
        <end position="18"/>
    </location>
</feature>
<evidence type="ECO:0000313" key="4">
    <source>
        <dbReference type="Proteomes" id="UP000659698"/>
    </source>
</evidence>
<protein>
    <submittedName>
        <fullName evidence="3">Uncharacterized protein</fullName>
    </submittedName>
</protein>
<name>A0ABR6VVL7_9BACT</name>
<proteinExistence type="predicted"/>
<sequence>MKLLFYGGLLLFLGMSSACSPEQKGTNPTTDTDTNTEGAASPTAATSSAGSSGMGGAVSTHAIASDTVPSDSARRP</sequence>
<feature type="chain" id="PRO_5047484881" evidence="2">
    <location>
        <begin position="19"/>
        <end position="76"/>
    </location>
</feature>
<dbReference type="EMBL" id="JACOAF010000031">
    <property type="protein sequence ID" value="MBC3540863.1"/>
    <property type="molecule type" value="Genomic_DNA"/>
</dbReference>
<evidence type="ECO:0000256" key="1">
    <source>
        <dbReference type="SAM" id="MobiDB-lite"/>
    </source>
</evidence>
<reference evidence="3 4" key="1">
    <citation type="journal article" date="2019" name="Int. J. Syst. Evol. Microbiol.">
        <title>Rufibacter sediminis sp. nov., isolated from freshwater lake sediment.</title>
        <authorList>
            <person name="Qu J.H."/>
            <person name="Zhang L.J."/>
            <person name="Fu Y.H."/>
            <person name="Li H.F."/>
        </authorList>
    </citation>
    <scope>NUCLEOTIDE SEQUENCE [LARGE SCALE GENOMIC DNA]</scope>
    <source>
        <strain evidence="3 4">H-1</strain>
    </source>
</reference>
<keyword evidence="2" id="KW-0732">Signal</keyword>